<dbReference type="EMBL" id="LJSK01000770">
    <property type="protein sequence ID" value="KPI82554.1"/>
    <property type="molecule type" value="Genomic_DNA"/>
</dbReference>
<dbReference type="Proteomes" id="UP000038009">
    <property type="component" value="Unassembled WGS sequence"/>
</dbReference>
<proteinExistence type="predicted"/>
<accession>A0A0N1PAV2</accession>
<comment type="caution">
    <text evidence="1">The sequence shown here is derived from an EMBL/GenBank/DDBJ whole genome shotgun (WGS) entry which is preliminary data.</text>
</comment>
<reference evidence="1 2" key="1">
    <citation type="journal article" date="2015" name="PLoS Pathog.">
        <title>Leptomonas seymouri: Adaptations to the Dixenous Life Cycle Analyzed by Genome Sequencing, Transcriptome Profiling and Co-infection with Leishmania donovani.</title>
        <authorList>
            <person name="Kraeva N."/>
            <person name="Butenko A."/>
            <person name="Hlavacova J."/>
            <person name="Kostygov A."/>
            <person name="Myskova J."/>
            <person name="Grybchuk D."/>
            <person name="Lestinova T."/>
            <person name="Votypka J."/>
            <person name="Volf P."/>
            <person name="Opperdoes F."/>
            <person name="Flegontov P."/>
            <person name="Lukes J."/>
            <person name="Yurchenko V."/>
        </authorList>
    </citation>
    <scope>NUCLEOTIDE SEQUENCE [LARGE SCALE GENOMIC DNA]</scope>
    <source>
        <strain evidence="1 2">ATCC 30220</strain>
    </source>
</reference>
<dbReference type="AlphaFoldDB" id="A0A0N1PAV2"/>
<dbReference type="VEuPathDB" id="TriTrypDB:Lsey_0772_0010"/>
<organism evidence="1 2">
    <name type="scientific">Leptomonas seymouri</name>
    <dbReference type="NCBI Taxonomy" id="5684"/>
    <lineage>
        <taxon>Eukaryota</taxon>
        <taxon>Discoba</taxon>
        <taxon>Euglenozoa</taxon>
        <taxon>Kinetoplastea</taxon>
        <taxon>Metakinetoplastina</taxon>
        <taxon>Trypanosomatida</taxon>
        <taxon>Trypanosomatidae</taxon>
        <taxon>Leishmaniinae</taxon>
        <taxon>Leptomonas</taxon>
    </lineage>
</organism>
<keyword evidence="2" id="KW-1185">Reference proteome</keyword>
<gene>
    <name evidence="1" type="ORF">ABL78_8436</name>
</gene>
<protein>
    <submittedName>
        <fullName evidence="1">Uncharacterized protein</fullName>
    </submittedName>
</protein>
<sequence length="179" mass="19341">MGLLGCGDVRMGAARLCSAESLPTTSDGPCGHSFATSLLLLCCRVRHSALPCPTAVLRRHCGTKIVALLTWRRLSTNEGGAAVLCPVQLCRRCCPFFNFVFTSTTSSIFQPNRSANLIQPPWRFSPPFTAFPAAWRSPDCGASQPFALVIRPLELLLSAPHPAVSQQACARGHPPCYEE</sequence>
<evidence type="ECO:0000313" key="2">
    <source>
        <dbReference type="Proteomes" id="UP000038009"/>
    </source>
</evidence>
<name>A0A0N1PAV2_LEPSE</name>
<evidence type="ECO:0000313" key="1">
    <source>
        <dbReference type="EMBL" id="KPI82554.1"/>
    </source>
</evidence>